<name>A0ABQ1SC70_9FLAO</name>
<comment type="caution">
    <text evidence="1">The sequence shown here is derived from an EMBL/GenBank/DDBJ whole genome shotgun (WGS) entry which is preliminary data.</text>
</comment>
<organism evidence="1 2">
    <name type="scientific">Psychroflexus planctonicus</name>
    <dbReference type="NCBI Taxonomy" id="1526575"/>
    <lineage>
        <taxon>Bacteria</taxon>
        <taxon>Pseudomonadati</taxon>
        <taxon>Bacteroidota</taxon>
        <taxon>Flavobacteriia</taxon>
        <taxon>Flavobacteriales</taxon>
        <taxon>Flavobacteriaceae</taxon>
        <taxon>Psychroflexus</taxon>
    </lineage>
</organism>
<protein>
    <recommendedName>
        <fullName evidence="3">Lipoprotein</fullName>
    </recommendedName>
</protein>
<keyword evidence="2" id="KW-1185">Reference proteome</keyword>
<dbReference type="EMBL" id="BMGM01000002">
    <property type="protein sequence ID" value="GGE27094.1"/>
    <property type="molecule type" value="Genomic_DNA"/>
</dbReference>
<dbReference type="Proteomes" id="UP000599179">
    <property type="component" value="Unassembled WGS sequence"/>
</dbReference>
<reference evidence="2" key="1">
    <citation type="journal article" date="2019" name="Int. J. Syst. Evol. Microbiol.">
        <title>The Global Catalogue of Microorganisms (GCM) 10K type strain sequencing project: providing services to taxonomists for standard genome sequencing and annotation.</title>
        <authorList>
            <consortium name="The Broad Institute Genomics Platform"/>
            <consortium name="The Broad Institute Genome Sequencing Center for Infectious Disease"/>
            <person name="Wu L."/>
            <person name="Ma J."/>
        </authorList>
    </citation>
    <scope>NUCLEOTIDE SEQUENCE [LARGE SCALE GENOMIC DNA]</scope>
    <source>
        <strain evidence="2">CGMCC 1.12931</strain>
    </source>
</reference>
<dbReference type="RefSeq" id="WP_188457492.1">
    <property type="nucleotide sequence ID" value="NZ_BMGM01000002.1"/>
</dbReference>
<sequence>MNKIFYLFAIAFVLTACKNEKEQDKTKAIDEQPNDVELEITEPELEDIPSLKKCYTYKDENTDAQLNLILEDDIVTGNLIYNGENSKSGSLTGEFSGDTLYLSYKYRQGDVTSVKEIVFLEDKKNFTLQQGSAKLVEKNEFKTIQDRSKIKFDGWVYKKLDCEQEKI</sequence>
<evidence type="ECO:0000313" key="1">
    <source>
        <dbReference type="EMBL" id="GGE27094.1"/>
    </source>
</evidence>
<proteinExistence type="predicted"/>
<gene>
    <name evidence="1" type="ORF">GCM10010832_04790</name>
</gene>
<evidence type="ECO:0008006" key="3">
    <source>
        <dbReference type="Google" id="ProtNLM"/>
    </source>
</evidence>
<evidence type="ECO:0000313" key="2">
    <source>
        <dbReference type="Proteomes" id="UP000599179"/>
    </source>
</evidence>
<dbReference type="PROSITE" id="PS51257">
    <property type="entry name" value="PROKAR_LIPOPROTEIN"/>
    <property type="match status" value="1"/>
</dbReference>
<accession>A0ABQ1SC70</accession>